<evidence type="ECO:0000256" key="5">
    <source>
        <dbReference type="ARBA" id="ARBA00023242"/>
    </source>
</evidence>
<dbReference type="InterPro" id="IPR038933">
    <property type="entry name" value="Ovate"/>
</dbReference>
<dbReference type="AlphaFoldDB" id="A0A1B6Q6S5"/>
<evidence type="ECO:0000313" key="8">
    <source>
        <dbReference type="EMBL" id="KXG33624.2"/>
    </source>
</evidence>
<feature type="compositionally biased region" description="Low complexity" evidence="6">
    <location>
        <begin position="268"/>
        <end position="291"/>
    </location>
</feature>
<feature type="domain" description="OVATE" evidence="7">
    <location>
        <begin position="478"/>
        <end position="537"/>
    </location>
</feature>
<feature type="compositionally biased region" description="Low complexity" evidence="6">
    <location>
        <begin position="97"/>
        <end position="110"/>
    </location>
</feature>
<dbReference type="PANTHER" id="PTHR33057">
    <property type="entry name" value="TRANSCRIPTION REPRESSOR OFP7-RELATED"/>
    <property type="match status" value="1"/>
</dbReference>
<dbReference type="GO" id="GO:0003677">
    <property type="term" value="F:DNA binding"/>
    <property type="evidence" value="ECO:0007669"/>
    <property type="project" value="InterPro"/>
</dbReference>
<dbReference type="EMBL" id="CM000762">
    <property type="protein sequence ID" value="KXG33624.2"/>
    <property type="molecule type" value="Genomic_DNA"/>
</dbReference>
<dbReference type="NCBIfam" id="TIGR01568">
    <property type="entry name" value="A_thal_3678"/>
    <property type="match status" value="1"/>
</dbReference>
<protein>
    <recommendedName>
        <fullName evidence="7">OVATE domain-containing protein</fullName>
    </recommendedName>
</protein>
<reference evidence="8 9" key="1">
    <citation type="journal article" date="2009" name="Nature">
        <title>The Sorghum bicolor genome and the diversification of grasses.</title>
        <authorList>
            <person name="Paterson A.H."/>
            <person name="Bowers J.E."/>
            <person name="Bruggmann R."/>
            <person name="Dubchak I."/>
            <person name="Grimwood J."/>
            <person name="Gundlach H."/>
            <person name="Haberer G."/>
            <person name="Hellsten U."/>
            <person name="Mitros T."/>
            <person name="Poliakov A."/>
            <person name="Schmutz J."/>
            <person name="Spannagl M."/>
            <person name="Tang H."/>
            <person name="Wang X."/>
            <person name="Wicker T."/>
            <person name="Bharti A.K."/>
            <person name="Chapman J."/>
            <person name="Feltus F.A."/>
            <person name="Gowik U."/>
            <person name="Grigoriev I.V."/>
            <person name="Lyons E."/>
            <person name="Maher C.A."/>
            <person name="Martis M."/>
            <person name="Narechania A."/>
            <person name="Otillar R.P."/>
            <person name="Penning B.W."/>
            <person name="Salamov A.A."/>
            <person name="Wang Y."/>
            <person name="Zhang L."/>
            <person name="Carpita N.C."/>
            <person name="Freeling M."/>
            <person name="Gingle A.R."/>
            <person name="Hash C.T."/>
            <person name="Keller B."/>
            <person name="Klein P."/>
            <person name="Kresovich S."/>
            <person name="McCann M.C."/>
            <person name="Ming R."/>
            <person name="Peterson D.G."/>
            <person name="Mehboob-ur-Rahman"/>
            <person name="Ware D."/>
            <person name="Westhoff P."/>
            <person name="Mayer K.F."/>
            <person name="Messing J."/>
            <person name="Rokhsar D.S."/>
        </authorList>
    </citation>
    <scope>NUCLEOTIDE SEQUENCE [LARGE SCALE GENOMIC DNA]</scope>
    <source>
        <strain evidence="9">cv. BTx623</strain>
    </source>
</reference>
<evidence type="ECO:0000256" key="3">
    <source>
        <dbReference type="ARBA" id="ARBA00023015"/>
    </source>
</evidence>
<feature type="compositionally biased region" description="Basic residues" evidence="6">
    <location>
        <begin position="250"/>
        <end position="265"/>
    </location>
</feature>
<evidence type="ECO:0000256" key="6">
    <source>
        <dbReference type="SAM" id="MobiDB-lite"/>
    </source>
</evidence>
<proteinExistence type="predicted"/>
<evidence type="ECO:0000256" key="1">
    <source>
        <dbReference type="ARBA" id="ARBA00004123"/>
    </source>
</evidence>
<reference evidence="9" key="2">
    <citation type="journal article" date="2018" name="Plant J.">
        <title>The Sorghum bicolor reference genome: improved assembly, gene annotations, a transcriptome atlas, and signatures of genome organization.</title>
        <authorList>
            <person name="McCormick R.F."/>
            <person name="Truong S.K."/>
            <person name="Sreedasyam A."/>
            <person name="Jenkins J."/>
            <person name="Shu S."/>
            <person name="Sims D."/>
            <person name="Kennedy M."/>
            <person name="Amirebrahimi M."/>
            <person name="Weers B.D."/>
            <person name="McKinley B."/>
            <person name="Mattison A."/>
            <person name="Morishige D.T."/>
            <person name="Grimwood J."/>
            <person name="Schmutz J."/>
            <person name="Mullet J.E."/>
        </authorList>
    </citation>
    <scope>NUCLEOTIDE SEQUENCE [LARGE SCALE GENOMIC DNA]</scope>
    <source>
        <strain evidence="9">cv. BTx623</strain>
    </source>
</reference>
<dbReference type="Proteomes" id="UP000000768">
    <property type="component" value="Chromosome 3"/>
</dbReference>
<dbReference type="GO" id="GO:0045892">
    <property type="term" value="P:negative regulation of DNA-templated transcription"/>
    <property type="evidence" value="ECO:0007669"/>
    <property type="project" value="InterPro"/>
</dbReference>
<feature type="region of interest" description="Disordered" evidence="6">
    <location>
        <begin position="406"/>
        <end position="486"/>
    </location>
</feature>
<feature type="region of interest" description="Disordered" evidence="6">
    <location>
        <begin position="38"/>
        <end position="70"/>
    </location>
</feature>
<comment type="subcellular location">
    <subcellularLocation>
        <location evidence="1">Nucleus</location>
    </subcellularLocation>
</comment>
<dbReference type="OrthoDB" id="1928390at2759"/>
<keyword evidence="2" id="KW-0678">Repressor</keyword>
<dbReference type="PANTHER" id="PTHR33057:SF220">
    <property type="entry name" value="TRANSCRIPTION REPRESSOR"/>
    <property type="match status" value="1"/>
</dbReference>
<dbReference type="InParanoid" id="A0A1B6Q6S5"/>
<dbReference type="InterPro" id="IPR025830">
    <property type="entry name" value="DNA_bnd_dom_ovate"/>
</dbReference>
<dbReference type="GO" id="GO:0005634">
    <property type="term" value="C:nucleus"/>
    <property type="evidence" value="ECO:0007669"/>
    <property type="project" value="UniProtKB-SubCell"/>
</dbReference>
<dbReference type="PROSITE" id="PS51754">
    <property type="entry name" value="OVATE"/>
    <property type="match status" value="1"/>
</dbReference>
<keyword evidence="3" id="KW-0805">Transcription regulation</keyword>
<keyword evidence="4" id="KW-0804">Transcription</keyword>
<feature type="compositionally biased region" description="Low complexity" evidence="6">
    <location>
        <begin position="450"/>
        <end position="463"/>
    </location>
</feature>
<feature type="region of interest" description="Disordered" evidence="6">
    <location>
        <begin position="97"/>
        <end position="132"/>
    </location>
</feature>
<dbReference type="Pfam" id="PF13724">
    <property type="entry name" value="DNA_binding_2"/>
    <property type="match status" value="1"/>
</dbReference>
<name>A0A1B6Q6S5_SORBI</name>
<gene>
    <name evidence="8" type="ORF">SORBI_3003G339100</name>
</gene>
<dbReference type="FunCoup" id="A0A1B6Q6S5">
    <property type="interactions" value="1159"/>
</dbReference>
<feature type="region of interest" description="Disordered" evidence="6">
    <location>
        <begin position="227"/>
        <end position="294"/>
    </location>
</feature>
<dbReference type="Pfam" id="PF04844">
    <property type="entry name" value="Ovate"/>
    <property type="match status" value="1"/>
</dbReference>
<organism evidence="8 9">
    <name type="scientific">Sorghum bicolor</name>
    <name type="common">Sorghum</name>
    <name type="synonym">Sorghum vulgare</name>
    <dbReference type="NCBI Taxonomy" id="4558"/>
    <lineage>
        <taxon>Eukaryota</taxon>
        <taxon>Viridiplantae</taxon>
        <taxon>Streptophyta</taxon>
        <taxon>Embryophyta</taxon>
        <taxon>Tracheophyta</taxon>
        <taxon>Spermatophyta</taxon>
        <taxon>Magnoliopsida</taxon>
        <taxon>Liliopsida</taxon>
        <taxon>Poales</taxon>
        <taxon>Poaceae</taxon>
        <taxon>PACMAD clade</taxon>
        <taxon>Panicoideae</taxon>
        <taxon>Andropogonodae</taxon>
        <taxon>Andropogoneae</taxon>
        <taxon>Sorghinae</taxon>
        <taxon>Sorghum</taxon>
    </lineage>
</organism>
<dbReference type="eggNOG" id="ENOG502RTS2">
    <property type="taxonomic scope" value="Eukaryota"/>
</dbReference>
<dbReference type="InterPro" id="IPR006458">
    <property type="entry name" value="Ovate_C"/>
</dbReference>
<evidence type="ECO:0000313" key="9">
    <source>
        <dbReference type="Proteomes" id="UP000000768"/>
    </source>
</evidence>
<evidence type="ECO:0000256" key="4">
    <source>
        <dbReference type="ARBA" id="ARBA00023163"/>
    </source>
</evidence>
<keyword evidence="5" id="KW-0539">Nucleus</keyword>
<evidence type="ECO:0000259" key="7">
    <source>
        <dbReference type="PROSITE" id="PS51754"/>
    </source>
</evidence>
<keyword evidence="9" id="KW-1185">Reference proteome</keyword>
<sequence length="543" mass="60056">MTLCLREDGPDEVLTHLRWLSRVVRICCGGPRRIEEWEEGSGRRRAREREDKRRLASPSSPRLLPFRPTPPHPTLVPCRACSARHFLRSPALPRLALISSSPRRASAPPRTEQAKRTQQATKEKHSSSSARGGKSLLPLCRCFSPHSFVRAMGRHKFRLSDMIPNAWFFKLRDMRARGGGGGAAAAAGSPRVAALRPPPSTPRQAAPWLPHRASHYYTPRAGDLVGLGSPLHPKASDTRFPPLQLSPPRRSSRRRHHHHHRRRSVKLAAAAPPASASSSSGVASSPASTAACRCGRGRRPDLVVVEAPDTPPCRRDIFVGYSSDDDDDDDEYVKKPTVAAAVRAHDNKLEGKVITSATDIIIDLRTERRPEKTTLPPIMTKPAAKREPDVCQLVDKHIDVLAHATRRASPVVPEQSKLKPPRRSVSSSSARRLKTRANTPRLASSKKCRSPTTTTTTARSPARTKPPPPPPLAESFAVVKSSRDPRRDFRESMEEMITENGIRTAADLEDLLACYLSLNAAEYHDLIVEVFEHIWVTLSDVKV</sequence>
<feature type="region of interest" description="Disordered" evidence="6">
    <location>
        <begin position="178"/>
        <end position="209"/>
    </location>
</feature>
<dbReference type="Gramene" id="KXG33624">
    <property type="protein sequence ID" value="KXG33624"/>
    <property type="gene ID" value="SORBI_3003G339100"/>
</dbReference>
<dbReference type="STRING" id="4558.A0A1B6Q6S5"/>
<evidence type="ECO:0000256" key="2">
    <source>
        <dbReference type="ARBA" id="ARBA00022491"/>
    </source>
</evidence>
<dbReference type="OMA" id="CRRDKFV"/>
<feature type="compositionally biased region" description="Low complexity" evidence="6">
    <location>
        <begin position="56"/>
        <end position="66"/>
    </location>
</feature>
<accession>A0A1B6Q6S5</accession>